<proteinExistence type="inferred from homology"/>
<feature type="transmembrane region" description="Helical" evidence="8">
    <location>
        <begin position="96"/>
        <end position="129"/>
    </location>
</feature>
<dbReference type="PANTHER" id="PTHR13929:SF0">
    <property type="entry name" value="UBIA PRENYLTRANSFERASE DOMAIN-CONTAINING PROTEIN 1"/>
    <property type="match status" value="1"/>
</dbReference>
<keyword evidence="4 8" id="KW-0808">Transferase</keyword>
<dbReference type="EC" id="2.5.1.74" evidence="8 9"/>
<gene>
    <name evidence="8" type="primary">menA</name>
    <name evidence="10" type="ORF">VLY81_14370</name>
</gene>
<dbReference type="CDD" id="cd13962">
    <property type="entry name" value="PT_UbiA_UBIAD1"/>
    <property type="match status" value="1"/>
</dbReference>
<comment type="function">
    <text evidence="8">Conversion of 1,4-dihydroxy-2-naphthoate (DHNA) to demethylmenaquinone (DMK).</text>
</comment>
<dbReference type="InterPro" id="IPR044878">
    <property type="entry name" value="UbiA_sf"/>
</dbReference>
<reference evidence="11" key="1">
    <citation type="submission" date="2023-12" db="EMBL/GenBank/DDBJ databases">
        <title>Novel isolates from deep terrestrial aquifers shed light on the physiology and ecology of the class Limnochordia.</title>
        <authorList>
            <person name="Karnachuk O.V."/>
            <person name="Lukina A.P."/>
            <person name="Avakyan M.R."/>
            <person name="Kadnikov V."/>
            <person name="Begmatov S."/>
            <person name="Beletsky A.V."/>
            <person name="Mardanov A.V."/>
            <person name="Ravin N.V."/>
        </authorList>
    </citation>
    <scope>NUCLEOTIDE SEQUENCE [LARGE SCALE GENOMIC DNA]</scope>
    <source>
        <strain evidence="11">LN</strain>
    </source>
</reference>
<feature type="transmembrane region" description="Helical" evidence="8">
    <location>
        <begin position="167"/>
        <end position="190"/>
    </location>
</feature>
<dbReference type="InterPro" id="IPR026046">
    <property type="entry name" value="UBIAD1"/>
</dbReference>
<keyword evidence="3 8" id="KW-1003">Cell membrane</keyword>
<keyword evidence="11" id="KW-1185">Reference proteome</keyword>
<dbReference type="NCBIfam" id="TIGR00751">
    <property type="entry name" value="menA"/>
    <property type="match status" value="1"/>
</dbReference>
<name>A0ABZ1BP51_9FIRM</name>
<comment type="catalytic activity">
    <reaction evidence="8">
        <text>an all-trans-polyprenyl diphosphate + 1,4-dihydroxy-2-naphthoate + H(+) = a 2-demethylmenaquinol + CO2 + diphosphate</text>
        <dbReference type="Rhea" id="RHEA:26478"/>
        <dbReference type="Rhea" id="RHEA-COMP:9563"/>
        <dbReference type="Rhea" id="RHEA-COMP:9564"/>
        <dbReference type="ChEBI" id="CHEBI:11173"/>
        <dbReference type="ChEBI" id="CHEBI:15378"/>
        <dbReference type="ChEBI" id="CHEBI:16526"/>
        <dbReference type="ChEBI" id="CHEBI:33019"/>
        <dbReference type="ChEBI" id="CHEBI:55437"/>
        <dbReference type="ChEBI" id="CHEBI:58914"/>
        <dbReference type="EC" id="2.5.1.74"/>
    </reaction>
</comment>
<feature type="transmembrane region" description="Helical" evidence="8">
    <location>
        <begin position="141"/>
        <end position="161"/>
    </location>
</feature>
<keyword evidence="7 8" id="KW-0472">Membrane</keyword>
<dbReference type="PANTHER" id="PTHR13929">
    <property type="entry name" value="1,4-DIHYDROXY-2-NAPHTHOATE OCTAPRENYLTRANSFERASE"/>
    <property type="match status" value="1"/>
</dbReference>
<dbReference type="RefSeq" id="WP_324668928.1">
    <property type="nucleotide sequence ID" value="NZ_CP141614.1"/>
</dbReference>
<evidence type="ECO:0000256" key="2">
    <source>
        <dbReference type="ARBA" id="ARBA00022428"/>
    </source>
</evidence>
<evidence type="ECO:0000313" key="11">
    <source>
        <dbReference type="Proteomes" id="UP001333102"/>
    </source>
</evidence>
<dbReference type="PIRSF" id="PIRSF005355">
    <property type="entry name" value="UBIAD1"/>
    <property type="match status" value="1"/>
</dbReference>
<accession>A0ABZ1BP51</accession>
<comment type="similarity">
    <text evidence="8">Belongs to the MenA family. Type 1 subfamily.</text>
</comment>
<evidence type="ECO:0000256" key="3">
    <source>
        <dbReference type="ARBA" id="ARBA00022475"/>
    </source>
</evidence>
<dbReference type="GO" id="GO:0046428">
    <property type="term" value="F:1,4-dihydroxy-2-naphthoate polyprenyltransferase activity"/>
    <property type="evidence" value="ECO:0007669"/>
    <property type="project" value="UniProtKB-EC"/>
</dbReference>
<organism evidence="10 11">
    <name type="scientific">Geochorda subterranea</name>
    <dbReference type="NCBI Taxonomy" id="3109564"/>
    <lineage>
        <taxon>Bacteria</taxon>
        <taxon>Bacillati</taxon>
        <taxon>Bacillota</taxon>
        <taxon>Limnochordia</taxon>
        <taxon>Limnochordales</taxon>
        <taxon>Geochordaceae</taxon>
        <taxon>Geochorda</taxon>
    </lineage>
</organism>
<comment type="caution">
    <text evidence="8">Lacks conserved residue(s) required for the propagation of feature annotation.</text>
</comment>
<sequence>MSRPRAWLMAARIPRCRRPSRRSWRARGRGRAGAAAGGVLAATLAAALLIQIGTNLANDLYDFRRGADRPGRMGPVRVTQAGLLTERDVARGMVAVFGAAVLAGLYLAVVGGWPIVAVGLASIAAGILYTGGPWPLGYHGLGDLFVFVFFGVVAVTGTYYLQTGAVTLGALLVSVPVGLLVTDILVVNNLRDIEQDRRAGKRTLAVRIGERATQIQYAALVAGAFVMPLVLRLAGEAGALFWLPWLSAPLAWRLVRRVLGGERGPGLNEVLKGTGRLLLAYSMLLAVALAWWP</sequence>
<dbReference type="Pfam" id="PF01040">
    <property type="entry name" value="UbiA"/>
    <property type="match status" value="1"/>
</dbReference>
<evidence type="ECO:0000256" key="7">
    <source>
        <dbReference type="ARBA" id="ARBA00023136"/>
    </source>
</evidence>
<keyword evidence="6 8" id="KW-1133">Transmembrane helix</keyword>
<feature type="transmembrane region" description="Helical" evidence="8">
    <location>
        <begin position="275"/>
        <end position="292"/>
    </location>
</feature>
<comment type="pathway">
    <text evidence="8">Quinol/quinone metabolism; menaquinone biosynthesis; menaquinol from 1,4-dihydroxy-2-naphthoate: step 1/2.</text>
</comment>
<dbReference type="HAMAP" id="MF_01937">
    <property type="entry name" value="MenA_1"/>
    <property type="match status" value="1"/>
</dbReference>
<dbReference type="Gene3D" id="1.10.357.140">
    <property type="entry name" value="UbiA prenyltransferase"/>
    <property type="match status" value="1"/>
</dbReference>
<evidence type="ECO:0000256" key="6">
    <source>
        <dbReference type="ARBA" id="ARBA00022989"/>
    </source>
</evidence>
<evidence type="ECO:0000313" key="10">
    <source>
        <dbReference type="EMBL" id="WRP14577.1"/>
    </source>
</evidence>
<dbReference type="Proteomes" id="UP001333102">
    <property type="component" value="Chromosome"/>
</dbReference>
<comment type="subcellular location">
    <subcellularLocation>
        <location evidence="8">Cell membrane</location>
        <topology evidence="8">Multi-pass membrane protein</topology>
    </subcellularLocation>
    <subcellularLocation>
        <location evidence="1">Membrane</location>
        <topology evidence="1">Multi-pass membrane protein</topology>
    </subcellularLocation>
</comment>
<evidence type="ECO:0000256" key="8">
    <source>
        <dbReference type="HAMAP-Rule" id="MF_01937"/>
    </source>
</evidence>
<evidence type="ECO:0000256" key="4">
    <source>
        <dbReference type="ARBA" id="ARBA00022679"/>
    </source>
</evidence>
<dbReference type="InterPro" id="IPR004657">
    <property type="entry name" value="MenA"/>
</dbReference>
<dbReference type="EMBL" id="CP141614">
    <property type="protein sequence ID" value="WRP14577.1"/>
    <property type="molecule type" value="Genomic_DNA"/>
</dbReference>
<dbReference type="InterPro" id="IPR000537">
    <property type="entry name" value="UbiA_prenyltransferase"/>
</dbReference>
<protein>
    <recommendedName>
        <fullName evidence="8 9">1,4-dihydroxy-2-naphthoate octaprenyltransferase</fullName>
        <shortName evidence="8">DHNA-octaprenyltransferase</shortName>
        <ecNumber evidence="8 9">2.5.1.74</ecNumber>
    </recommendedName>
</protein>
<keyword evidence="2 8" id="KW-0474">Menaquinone biosynthesis</keyword>
<keyword evidence="5 8" id="KW-0812">Transmembrane</keyword>
<dbReference type="NCBIfam" id="NF004751">
    <property type="entry name" value="PRK06080.1-3"/>
    <property type="match status" value="1"/>
</dbReference>
<evidence type="ECO:0000256" key="9">
    <source>
        <dbReference type="NCBIfam" id="TIGR00751"/>
    </source>
</evidence>
<evidence type="ECO:0000256" key="5">
    <source>
        <dbReference type="ARBA" id="ARBA00022692"/>
    </source>
</evidence>
<evidence type="ECO:0000256" key="1">
    <source>
        <dbReference type="ARBA" id="ARBA00004141"/>
    </source>
</evidence>